<feature type="domain" description="Heterokaryon incompatibility" evidence="1">
    <location>
        <begin position="47"/>
        <end position="100"/>
    </location>
</feature>
<dbReference type="PANTHER" id="PTHR24148">
    <property type="entry name" value="ANKYRIN REPEAT DOMAIN-CONTAINING PROTEIN 39 HOMOLOG-RELATED"/>
    <property type="match status" value="1"/>
</dbReference>
<reference evidence="2 3" key="1">
    <citation type="journal article" date="2010" name="Nature">
        <title>Comparative genomics reveals mobile pathogenicity chromosomes in Fusarium.</title>
        <authorList>
            <person name="Ma L.J."/>
            <person name="van der Does H.C."/>
            <person name="Borkovich K.A."/>
            <person name="Coleman J.J."/>
            <person name="Daboussi M.J."/>
            <person name="Di Pietro A."/>
            <person name="Dufresne M."/>
            <person name="Freitag M."/>
            <person name="Grabherr M."/>
            <person name="Henrissat B."/>
            <person name="Houterman P.M."/>
            <person name="Kang S."/>
            <person name="Shim W.B."/>
            <person name="Woloshuk C."/>
            <person name="Xie X."/>
            <person name="Xu J.R."/>
            <person name="Antoniw J."/>
            <person name="Baker S.E."/>
            <person name="Bluhm B.H."/>
            <person name="Breakspear A."/>
            <person name="Brown D.W."/>
            <person name="Butchko R.A."/>
            <person name="Chapman S."/>
            <person name="Coulson R."/>
            <person name="Coutinho P.M."/>
            <person name="Danchin E.G."/>
            <person name="Diener A."/>
            <person name="Gale L.R."/>
            <person name="Gardiner D.M."/>
            <person name="Goff S."/>
            <person name="Hammond-Kosack K.E."/>
            <person name="Hilburn K."/>
            <person name="Hua-Van A."/>
            <person name="Jonkers W."/>
            <person name="Kazan K."/>
            <person name="Kodira C.D."/>
            <person name="Koehrsen M."/>
            <person name="Kumar L."/>
            <person name="Lee Y.H."/>
            <person name="Li L."/>
            <person name="Manners J.M."/>
            <person name="Miranda-Saavedra D."/>
            <person name="Mukherjee M."/>
            <person name="Park G."/>
            <person name="Park J."/>
            <person name="Park S.Y."/>
            <person name="Proctor R.H."/>
            <person name="Regev A."/>
            <person name="Ruiz-Roldan M.C."/>
            <person name="Sain D."/>
            <person name="Sakthikumar S."/>
            <person name="Sykes S."/>
            <person name="Schwartz D.C."/>
            <person name="Turgeon B.G."/>
            <person name="Wapinski I."/>
            <person name="Yoder O."/>
            <person name="Young S."/>
            <person name="Zeng Q."/>
            <person name="Zhou S."/>
            <person name="Galagan J."/>
            <person name="Cuomo C.A."/>
            <person name="Kistler H.C."/>
            <person name="Rep M."/>
        </authorList>
    </citation>
    <scope>NUCLEOTIDE SEQUENCE [LARGE SCALE GENOMIC DNA]</scope>
    <source>
        <strain evidence="3">M3125 / FGSC 7600</strain>
    </source>
</reference>
<dbReference type="PANTHER" id="PTHR24148:SF64">
    <property type="entry name" value="HETEROKARYON INCOMPATIBILITY DOMAIN-CONTAINING PROTEIN"/>
    <property type="match status" value="1"/>
</dbReference>
<dbReference type="KEGG" id="fvr:FVEG_16315"/>
<dbReference type="STRING" id="334819.W7MAQ0"/>
<evidence type="ECO:0000313" key="3">
    <source>
        <dbReference type="Proteomes" id="UP000009096"/>
    </source>
</evidence>
<dbReference type="VEuPathDB" id="FungiDB:FVEG_16315"/>
<dbReference type="EMBL" id="CM000587">
    <property type="protein sequence ID" value="EWG48728.1"/>
    <property type="molecule type" value="Genomic_DNA"/>
</dbReference>
<organism evidence="2 3">
    <name type="scientific">Gibberella moniliformis (strain M3125 / FGSC 7600)</name>
    <name type="common">Maize ear and stalk rot fungus</name>
    <name type="synonym">Fusarium verticillioides</name>
    <dbReference type="NCBI Taxonomy" id="334819"/>
    <lineage>
        <taxon>Eukaryota</taxon>
        <taxon>Fungi</taxon>
        <taxon>Dikarya</taxon>
        <taxon>Ascomycota</taxon>
        <taxon>Pezizomycotina</taxon>
        <taxon>Sordariomycetes</taxon>
        <taxon>Hypocreomycetidae</taxon>
        <taxon>Hypocreales</taxon>
        <taxon>Nectriaceae</taxon>
        <taxon>Fusarium</taxon>
        <taxon>Fusarium fujikuroi species complex</taxon>
    </lineage>
</organism>
<dbReference type="InterPro" id="IPR052895">
    <property type="entry name" value="HetReg/Transcr_Mod"/>
</dbReference>
<accession>W7MAQ0</accession>
<protein>
    <recommendedName>
        <fullName evidence="1">Heterokaryon incompatibility domain-containing protein</fullName>
    </recommendedName>
</protein>
<dbReference type="Proteomes" id="UP000009096">
    <property type="component" value="Chromosome 10"/>
</dbReference>
<dbReference type="OrthoDB" id="2157530at2759"/>
<dbReference type="GeneID" id="30073191"/>
<dbReference type="EMBL" id="DS022252">
    <property type="protein sequence ID" value="EWG48728.1"/>
    <property type="molecule type" value="Genomic_DNA"/>
</dbReference>
<sequence>MSSFRYKPLSTPRSIRLLSIAEAVNSGSGVLTCYLTEVSLNSPILNYRALSYTWGDPERTTRIIVNGEWLVVRLNIEDCLRHLRLNLYCCNRLCICQQESQIPVPLDHRFTFPTLLWVDAICINQDDLDERAQQVALMQQIYCRASSVLVWLGRATEQTVPAFRLLLGLADISQSNAEDQKSYIAHVIKDEYFKGHWKALGELFQREWWHRVWTIQEVVLGSNILLICGPFAVEWDQIKQAISVVQQCHSCMNELIEATAFSTTYRYLFSFRVDAFRMSMVESLKAYTSQKKDTGSSQRPSLGGCLAILLDITRDYDATDPRDKVYAVIGLLEKIGFQSPLTVSYRISVEDLYTHVAKIIQRDSKTMDVMSYVDVEPLTRQGTPSSLPSWVPNWTAPSSYMSICGESRDTKPRFSFTGDSKALCRSPSNENTIFLKGFIFDTINKIESRYVDVQPGLKLEGVKRYGYRISWKPPKASDRFEYHDYWLAWLGFQSDFPSPETEIPRRSGKKIRHIDVKAFKTQISGVVGSTDVSMKVGDKICGLLGAKVPYILRPCGNSWVFVGPCYLLDPDVMNGLLMKELDAGKFTLRDFIIE</sequence>
<dbReference type="RefSeq" id="XP_018754919.1">
    <property type="nucleotide sequence ID" value="XM_018905565.1"/>
</dbReference>
<keyword evidence="3" id="KW-1185">Reference proteome</keyword>
<evidence type="ECO:0000313" key="2">
    <source>
        <dbReference type="EMBL" id="EWG48728.1"/>
    </source>
</evidence>
<name>W7MAQ0_GIBM7</name>
<gene>
    <name evidence="2" type="ORF">FVEG_16315</name>
</gene>
<dbReference type="InterPro" id="IPR010730">
    <property type="entry name" value="HET"/>
</dbReference>
<dbReference type="Pfam" id="PF06985">
    <property type="entry name" value="HET"/>
    <property type="match status" value="2"/>
</dbReference>
<feature type="domain" description="Heterokaryon incompatibility" evidence="1">
    <location>
        <begin position="114"/>
        <end position="217"/>
    </location>
</feature>
<proteinExistence type="predicted"/>
<evidence type="ECO:0000259" key="1">
    <source>
        <dbReference type="Pfam" id="PF06985"/>
    </source>
</evidence>
<dbReference type="AlphaFoldDB" id="W7MAQ0"/>